<organism evidence="2 3">
    <name type="scientific">Pyricularia grisea</name>
    <name type="common">Crabgrass-specific blast fungus</name>
    <name type="synonym">Magnaporthe grisea</name>
    <dbReference type="NCBI Taxonomy" id="148305"/>
    <lineage>
        <taxon>Eukaryota</taxon>
        <taxon>Fungi</taxon>
        <taxon>Dikarya</taxon>
        <taxon>Ascomycota</taxon>
        <taxon>Pezizomycotina</taxon>
        <taxon>Sordariomycetes</taxon>
        <taxon>Sordariomycetidae</taxon>
        <taxon>Magnaporthales</taxon>
        <taxon>Pyriculariaceae</taxon>
        <taxon>Pyricularia</taxon>
    </lineage>
</organism>
<evidence type="ECO:0000313" key="3">
    <source>
        <dbReference type="RefSeq" id="XP_030984829.1"/>
    </source>
</evidence>
<reference evidence="3" key="1">
    <citation type="journal article" date="2019" name="Mol. Biol. Evol.">
        <title>Blast fungal genomes show frequent chromosomal changes, gene gains and losses, and effector gene turnover.</title>
        <authorList>
            <person name="Gomez Luciano L.B."/>
            <person name="Jason Tsai I."/>
            <person name="Chuma I."/>
            <person name="Tosa Y."/>
            <person name="Chen Y.H."/>
            <person name="Li J.Y."/>
            <person name="Li M.Y."/>
            <person name="Jade Lu M.Y."/>
            <person name="Nakayashiki H."/>
            <person name="Li W.H."/>
        </authorList>
    </citation>
    <scope>NUCLEOTIDE SEQUENCE</scope>
    <source>
        <strain evidence="3">NI907</strain>
    </source>
</reference>
<dbReference type="AlphaFoldDB" id="A0A6P8BCP3"/>
<accession>A0A6P8BCP3</accession>
<dbReference type="OrthoDB" id="10552983at2759"/>
<dbReference type="Proteomes" id="UP000515153">
    <property type="component" value="Unplaced"/>
</dbReference>
<keyword evidence="2" id="KW-1185">Reference proteome</keyword>
<name>A0A6P8BCP3_PYRGI</name>
<dbReference type="GeneID" id="41958602"/>
<feature type="chain" id="PRO_5028036271" evidence="1">
    <location>
        <begin position="20"/>
        <end position="191"/>
    </location>
</feature>
<dbReference type="KEGG" id="pgri:PgNI_03639"/>
<evidence type="ECO:0000313" key="2">
    <source>
        <dbReference type="Proteomes" id="UP000515153"/>
    </source>
</evidence>
<evidence type="ECO:0000256" key="1">
    <source>
        <dbReference type="SAM" id="SignalP"/>
    </source>
</evidence>
<dbReference type="RefSeq" id="XP_030984829.1">
    <property type="nucleotide sequence ID" value="XM_031123693.1"/>
</dbReference>
<protein>
    <submittedName>
        <fullName evidence="3">Uncharacterized protein</fullName>
    </submittedName>
</protein>
<feature type="signal peptide" evidence="1">
    <location>
        <begin position="1"/>
        <end position="19"/>
    </location>
</feature>
<sequence>MKLYYALLILGDLAQSSIAAPTCEKELIQPHATGPGQKIGAHLHYDPADKGSCPHYTRDAQNGYCDSDTSMIAFHFGEEKPSVQDNDGTQETFSPGEAVGLLCCIPSHKLLPFSDYYRAQYRTKNPEWDGQCAPRDGWFHNGYRGTQKKPRRNCFAACCCGLLEACITSKHSSSGTSNDCLCLGLAGGCCF</sequence>
<keyword evidence="1" id="KW-0732">Signal</keyword>
<gene>
    <name evidence="3" type="ORF">PgNI_03639</name>
</gene>
<reference evidence="3" key="3">
    <citation type="submission" date="2025-08" db="UniProtKB">
        <authorList>
            <consortium name="RefSeq"/>
        </authorList>
    </citation>
    <scope>IDENTIFICATION</scope>
    <source>
        <strain evidence="3">NI907</strain>
    </source>
</reference>
<reference evidence="3" key="2">
    <citation type="submission" date="2019-10" db="EMBL/GenBank/DDBJ databases">
        <authorList>
            <consortium name="NCBI Genome Project"/>
        </authorList>
    </citation>
    <scope>NUCLEOTIDE SEQUENCE</scope>
    <source>
        <strain evidence="3">NI907</strain>
    </source>
</reference>
<proteinExistence type="predicted"/>